<dbReference type="Proteomes" id="UP001612741">
    <property type="component" value="Unassembled WGS sequence"/>
</dbReference>
<name>A0ABW7YW72_9ACTN</name>
<dbReference type="EMBL" id="JBITGY010000004">
    <property type="protein sequence ID" value="MFI6498724.1"/>
    <property type="molecule type" value="Genomic_DNA"/>
</dbReference>
<gene>
    <name evidence="1" type="ORF">ACIBG2_15135</name>
</gene>
<keyword evidence="2" id="KW-1185">Reference proteome</keyword>
<sequence length="106" mass="11721">MSAQPHQGAASVIDKTFTAVRAALFHPQDLAEYDAEYAEITATPVVPMAALDEFLTRWWHTAIVANRDRADWYDVVDTAGKLRAGELAGGRDLAHILAERGYQIPR</sequence>
<accession>A0ABW7YW72</accession>
<reference evidence="1 2" key="1">
    <citation type="submission" date="2024-10" db="EMBL/GenBank/DDBJ databases">
        <title>The Natural Products Discovery Center: Release of the First 8490 Sequenced Strains for Exploring Actinobacteria Biosynthetic Diversity.</title>
        <authorList>
            <person name="Kalkreuter E."/>
            <person name="Kautsar S.A."/>
            <person name="Yang D."/>
            <person name="Bader C.D."/>
            <person name="Teijaro C.N."/>
            <person name="Fluegel L."/>
            <person name="Davis C.M."/>
            <person name="Simpson J.R."/>
            <person name="Lauterbach L."/>
            <person name="Steele A.D."/>
            <person name="Gui C."/>
            <person name="Meng S."/>
            <person name="Li G."/>
            <person name="Viehrig K."/>
            <person name="Ye F."/>
            <person name="Su P."/>
            <person name="Kiefer A.F."/>
            <person name="Nichols A."/>
            <person name="Cepeda A.J."/>
            <person name="Yan W."/>
            <person name="Fan B."/>
            <person name="Jiang Y."/>
            <person name="Adhikari A."/>
            <person name="Zheng C.-J."/>
            <person name="Schuster L."/>
            <person name="Cowan T.M."/>
            <person name="Smanski M.J."/>
            <person name="Chevrette M.G."/>
            <person name="De Carvalho L.P.S."/>
            <person name="Shen B."/>
        </authorList>
    </citation>
    <scope>NUCLEOTIDE SEQUENCE [LARGE SCALE GENOMIC DNA]</scope>
    <source>
        <strain evidence="1 2">NPDC050545</strain>
    </source>
</reference>
<proteinExistence type="predicted"/>
<comment type="caution">
    <text evidence="1">The sequence shown here is derived from an EMBL/GenBank/DDBJ whole genome shotgun (WGS) entry which is preliminary data.</text>
</comment>
<organism evidence="1 2">
    <name type="scientific">Nonomuraea typhae</name>
    <dbReference type="NCBI Taxonomy" id="2603600"/>
    <lineage>
        <taxon>Bacteria</taxon>
        <taxon>Bacillati</taxon>
        <taxon>Actinomycetota</taxon>
        <taxon>Actinomycetes</taxon>
        <taxon>Streptosporangiales</taxon>
        <taxon>Streptosporangiaceae</taxon>
        <taxon>Nonomuraea</taxon>
    </lineage>
</organism>
<protein>
    <submittedName>
        <fullName evidence="1">DUF6247 family protein</fullName>
    </submittedName>
</protein>
<evidence type="ECO:0000313" key="2">
    <source>
        <dbReference type="Proteomes" id="UP001612741"/>
    </source>
</evidence>
<dbReference type="Pfam" id="PF19760">
    <property type="entry name" value="DUF6247"/>
    <property type="match status" value="1"/>
</dbReference>
<dbReference type="InterPro" id="IPR046214">
    <property type="entry name" value="DUF6247"/>
</dbReference>
<dbReference type="RefSeq" id="WP_397081968.1">
    <property type="nucleotide sequence ID" value="NZ_JBITGY010000004.1"/>
</dbReference>
<evidence type="ECO:0000313" key="1">
    <source>
        <dbReference type="EMBL" id="MFI6498724.1"/>
    </source>
</evidence>